<evidence type="ECO:0000313" key="3">
    <source>
        <dbReference type="EMBL" id="EFN56340.1"/>
    </source>
</evidence>
<protein>
    <recommendedName>
        <fullName evidence="5">Phytocyanin domain-containing protein</fullName>
    </recommendedName>
</protein>
<dbReference type="InterPro" id="IPR008972">
    <property type="entry name" value="Cupredoxin"/>
</dbReference>
<dbReference type="KEGG" id="cvr:CHLNCDRAFT_144806"/>
<evidence type="ECO:0000256" key="1">
    <source>
        <dbReference type="SAM" id="SignalP"/>
    </source>
</evidence>
<organism evidence="4">
    <name type="scientific">Chlorella variabilis</name>
    <name type="common">Green alga</name>
    <dbReference type="NCBI Taxonomy" id="554065"/>
    <lineage>
        <taxon>Eukaryota</taxon>
        <taxon>Viridiplantae</taxon>
        <taxon>Chlorophyta</taxon>
        <taxon>core chlorophytes</taxon>
        <taxon>Trebouxiophyceae</taxon>
        <taxon>Chlorellales</taxon>
        <taxon>Chlorellaceae</taxon>
        <taxon>Chlorella clade</taxon>
        <taxon>Chlorella</taxon>
    </lineage>
</organism>
<evidence type="ECO:0000313" key="2">
    <source>
        <dbReference type="EMBL" id="EFN56144.1"/>
    </source>
</evidence>
<evidence type="ECO:0000313" key="4">
    <source>
        <dbReference type="Proteomes" id="UP000008141"/>
    </source>
</evidence>
<dbReference type="EMBL" id="GL433842">
    <property type="protein sequence ID" value="EFN56340.1"/>
    <property type="molecule type" value="Genomic_DNA"/>
</dbReference>
<dbReference type="KEGG" id="cvr:CHLNCDRAFT_144808"/>
<dbReference type="GeneID" id="17355557"/>
<dbReference type="AlphaFoldDB" id="E1ZD19"/>
<dbReference type="RefSeq" id="XP_005848246.1">
    <property type="nucleotide sequence ID" value="XM_005848184.1"/>
</dbReference>
<name>E1ZD19_CHLVA</name>
<dbReference type="SUPFAM" id="SSF49503">
    <property type="entry name" value="Cupredoxins"/>
    <property type="match status" value="1"/>
</dbReference>
<keyword evidence="4" id="KW-1185">Reference proteome</keyword>
<dbReference type="InParanoid" id="E1ZD19"/>
<dbReference type="GeneID" id="17355717"/>
<dbReference type="Proteomes" id="UP000008141">
    <property type="component" value="Unassembled WGS sequence"/>
</dbReference>
<accession>E1ZD19</accession>
<gene>
    <name evidence="3" type="ORF">CHLNCDRAFT_144806</name>
    <name evidence="2" type="ORF">CHLNCDRAFT_144808</name>
</gene>
<dbReference type="EMBL" id="GL433842">
    <property type="protein sequence ID" value="EFN56144.1"/>
    <property type="molecule type" value="Genomic_DNA"/>
</dbReference>
<dbReference type="Gene3D" id="2.60.40.420">
    <property type="entry name" value="Cupredoxins - blue copper proteins"/>
    <property type="match status" value="1"/>
</dbReference>
<sequence length="148" mass="16558">MLSRSSSAAAAIALALLLVCCSGADAKTYSVEWQNSSPVIDGVPRKHITICKGDVLKVWWKNEEHSLWKMTGWGCDQTDYAINPLWPENSVDQATQYMTFSKTGTFYYSDQLADNCVDGLRLRVDVKTIKDCRPRPGSLTSRRAQHRG</sequence>
<dbReference type="RefSeq" id="XP_005848442.1">
    <property type="nucleotide sequence ID" value="XM_005848380.1"/>
</dbReference>
<keyword evidence="1" id="KW-0732">Signal</keyword>
<reference evidence="3 4" key="1">
    <citation type="journal article" date="2010" name="Plant Cell">
        <title>The Chlorella variabilis NC64A genome reveals adaptation to photosymbiosis, coevolution with viruses, and cryptic sex.</title>
        <authorList>
            <person name="Blanc G."/>
            <person name="Duncan G."/>
            <person name="Agarkova I."/>
            <person name="Borodovsky M."/>
            <person name="Gurnon J."/>
            <person name="Kuo A."/>
            <person name="Lindquist E."/>
            <person name="Lucas S."/>
            <person name="Pangilinan J."/>
            <person name="Polle J."/>
            <person name="Salamov A."/>
            <person name="Terry A."/>
            <person name="Yamada T."/>
            <person name="Dunigan D.D."/>
            <person name="Grigoriev I.V."/>
            <person name="Claverie J.M."/>
            <person name="Van Etten J.L."/>
        </authorList>
    </citation>
    <scope>NUCLEOTIDE SEQUENCE [LARGE SCALE GENOMIC DNA]</scope>
    <source>
        <strain evidence="3 4">NC64A</strain>
    </source>
</reference>
<feature type="signal peptide" evidence="1">
    <location>
        <begin position="1"/>
        <end position="26"/>
    </location>
</feature>
<feature type="chain" id="PRO_5010830711" description="Phytocyanin domain-containing protein" evidence="1">
    <location>
        <begin position="27"/>
        <end position="148"/>
    </location>
</feature>
<proteinExistence type="predicted"/>
<evidence type="ECO:0008006" key="5">
    <source>
        <dbReference type="Google" id="ProtNLM"/>
    </source>
</evidence>